<accession>A0ABW2A312</accession>
<dbReference type="InterPro" id="IPR042204">
    <property type="entry name" value="2Fe-2S-bd_N"/>
</dbReference>
<dbReference type="Gene3D" id="3.10.20.440">
    <property type="entry name" value="2Fe-2S iron-sulphur cluster binding domain, sarcosine oxidase, alpha subunit, N-terminal domain"/>
    <property type="match status" value="1"/>
</dbReference>
<dbReference type="Pfam" id="PF13510">
    <property type="entry name" value="Fer2_4"/>
    <property type="match status" value="1"/>
</dbReference>
<gene>
    <name evidence="2" type="ORF">ACFQDL_18910</name>
</gene>
<organism evidence="2 3">
    <name type="scientific">Marinobacterium aestuariivivens</name>
    <dbReference type="NCBI Taxonomy" id="1698799"/>
    <lineage>
        <taxon>Bacteria</taxon>
        <taxon>Pseudomonadati</taxon>
        <taxon>Pseudomonadota</taxon>
        <taxon>Gammaproteobacteria</taxon>
        <taxon>Oceanospirillales</taxon>
        <taxon>Oceanospirillaceae</taxon>
        <taxon>Marinobacterium</taxon>
    </lineage>
</organism>
<keyword evidence="1" id="KW-0560">Oxidoreductase</keyword>
<evidence type="ECO:0000256" key="1">
    <source>
        <dbReference type="ARBA" id="ARBA00023002"/>
    </source>
</evidence>
<comment type="caution">
    <text evidence="2">The sequence shown here is derived from an EMBL/GenBank/DDBJ whole genome shotgun (WGS) entry which is preliminary data.</text>
</comment>
<proteinExistence type="predicted"/>
<keyword evidence="3" id="KW-1185">Reference proteome</keyword>
<dbReference type="InterPro" id="IPR036010">
    <property type="entry name" value="2Fe-2S_ferredoxin-like_sf"/>
</dbReference>
<evidence type="ECO:0000313" key="2">
    <source>
        <dbReference type="EMBL" id="MFC6671900.1"/>
    </source>
</evidence>
<name>A0ABW2A312_9GAMM</name>
<reference evidence="3" key="1">
    <citation type="journal article" date="2019" name="Int. J. Syst. Evol. Microbiol.">
        <title>The Global Catalogue of Microorganisms (GCM) 10K type strain sequencing project: providing services to taxonomists for standard genome sequencing and annotation.</title>
        <authorList>
            <consortium name="The Broad Institute Genomics Platform"/>
            <consortium name="The Broad Institute Genome Sequencing Center for Infectious Disease"/>
            <person name="Wu L."/>
            <person name="Ma J."/>
        </authorList>
    </citation>
    <scope>NUCLEOTIDE SEQUENCE [LARGE SCALE GENOMIC DNA]</scope>
    <source>
        <strain evidence="3">NBRC 111756</strain>
    </source>
</reference>
<dbReference type="RefSeq" id="WP_379910376.1">
    <property type="nucleotide sequence ID" value="NZ_JBHSWE010000001.1"/>
</dbReference>
<sequence>MPSASSFERLPVRDDNWITVRVDGQPVRVRQGDSAATAVLAAGMLPSRTTAVSGSGRAPYCMMGVCFECLFEIDGIENVQGCMTPVKPGMDIRRQQGARHLVSDNAEELSA</sequence>
<evidence type="ECO:0000313" key="3">
    <source>
        <dbReference type="Proteomes" id="UP001596422"/>
    </source>
</evidence>
<dbReference type="Proteomes" id="UP001596422">
    <property type="component" value="Unassembled WGS sequence"/>
</dbReference>
<protein>
    <submittedName>
        <fullName evidence="2">(2Fe-2S)-binding protein</fullName>
    </submittedName>
</protein>
<dbReference type="SUPFAM" id="SSF54292">
    <property type="entry name" value="2Fe-2S ferredoxin-like"/>
    <property type="match status" value="1"/>
</dbReference>
<dbReference type="EMBL" id="JBHSWE010000001">
    <property type="protein sequence ID" value="MFC6671900.1"/>
    <property type="molecule type" value="Genomic_DNA"/>
</dbReference>